<feature type="region of interest" description="Disordered" evidence="1">
    <location>
        <begin position="62"/>
        <end position="85"/>
    </location>
</feature>
<dbReference type="PANTHER" id="PTHR37540:SF5">
    <property type="entry name" value="TRANSCRIPTION FACTOR DOMAIN-CONTAINING PROTEIN"/>
    <property type="match status" value="1"/>
</dbReference>
<dbReference type="Pfam" id="PF11951">
    <property type="entry name" value="Fungal_trans_2"/>
    <property type="match status" value="1"/>
</dbReference>
<dbReference type="PANTHER" id="PTHR37540">
    <property type="entry name" value="TRANSCRIPTION FACTOR (ACR-2), PUTATIVE-RELATED-RELATED"/>
    <property type="match status" value="1"/>
</dbReference>
<evidence type="ECO:0000256" key="1">
    <source>
        <dbReference type="SAM" id="MobiDB-lite"/>
    </source>
</evidence>
<evidence type="ECO:0008006" key="4">
    <source>
        <dbReference type="Google" id="ProtNLM"/>
    </source>
</evidence>
<feature type="compositionally biased region" description="Basic and acidic residues" evidence="1">
    <location>
        <begin position="143"/>
        <end position="154"/>
    </location>
</feature>
<keyword evidence="3" id="KW-1185">Reference proteome</keyword>
<feature type="region of interest" description="Disordered" evidence="1">
    <location>
        <begin position="111"/>
        <end position="176"/>
    </location>
</feature>
<gene>
    <name evidence="2" type="ORF">K432DRAFT_378712</name>
</gene>
<dbReference type="OrthoDB" id="4158087at2759"/>
<protein>
    <recommendedName>
        <fullName evidence="4">Tachykinin family protein</fullName>
    </recommendedName>
</protein>
<dbReference type="AlphaFoldDB" id="A0A8E2EI79"/>
<evidence type="ECO:0000313" key="3">
    <source>
        <dbReference type="Proteomes" id="UP000250266"/>
    </source>
</evidence>
<dbReference type="InterPro" id="IPR021858">
    <property type="entry name" value="Fun_TF"/>
</dbReference>
<reference evidence="2 3" key="1">
    <citation type="journal article" date="2016" name="Nat. Commun.">
        <title>Ectomycorrhizal ecology is imprinted in the genome of the dominant symbiotic fungus Cenococcum geophilum.</title>
        <authorList>
            <consortium name="DOE Joint Genome Institute"/>
            <person name="Peter M."/>
            <person name="Kohler A."/>
            <person name="Ohm R.A."/>
            <person name="Kuo A."/>
            <person name="Krutzmann J."/>
            <person name="Morin E."/>
            <person name="Arend M."/>
            <person name="Barry K.W."/>
            <person name="Binder M."/>
            <person name="Choi C."/>
            <person name="Clum A."/>
            <person name="Copeland A."/>
            <person name="Grisel N."/>
            <person name="Haridas S."/>
            <person name="Kipfer T."/>
            <person name="LaButti K."/>
            <person name="Lindquist E."/>
            <person name="Lipzen A."/>
            <person name="Maire R."/>
            <person name="Meier B."/>
            <person name="Mihaltcheva S."/>
            <person name="Molinier V."/>
            <person name="Murat C."/>
            <person name="Poggeler S."/>
            <person name="Quandt C.A."/>
            <person name="Sperisen C."/>
            <person name="Tritt A."/>
            <person name="Tisserant E."/>
            <person name="Crous P.W."/>
            <person name="Henrissat B."/>
            <person name="Nehls U."/>
            <person name="Egli S."/>
            <person name="Spatafora J.W."/>
            <person name="Grigoriev I.V."/>
            <person name="Martin F.M."/>
        </authorList>
    </citation>
    <scope>NUCLEOTIDE SEQUENCE [LARGE SCALE GENOMIC DNA]</scope>
    <source>
        <strain evidence="2 3">CBS 459.81</strain>
    </source>
</reference>
<proteinExistence type="predicted"/>
<feature type="compositionally biased region" description="Low complexity" evidence="1">
    <location>
        <begin position="64"/>
        <end position="80"/>
    </location>
</feature>
<sequence length="648" mass="71866">MSASNLPLDQSLVSQEFIKAAPLSDGQKYEFFVTTGQDPGQLDGASRTTIRRLVMRNFFEEKNASSCSTKPSSAANSSSTVEAGSKLKGRFRLAKAGQTILPEKSRYVPKRAVRRLSKENKVAEHPKPVRRKSNQCTASDEQGNDRTPRDDDRVCSNSAVAVRASPPLRRNPNAHRHDPFNMLPIPATFKLDLLFSLYVNTFRINSISVNPRNTWWPFISRDATLLHSIFASVALYSDLTHKGVSFRVEALRHKNEAIKGINAKLSSQTEGITDQLVGAVSVLASFENLCGAYDAAQLHVAALKRMVDARGGLSAFRHNDGLARGLIWVDFHSASAFRTRPIFPFIPSDDSTTCFPDELLEEAACSSPTSLLQLSLASIDCFNIFYRLHRLGLATSAQWAALVDRSALANMLYEAEYALLSMPNRSPDFLIPDRHRREGGAAESQEKDETANTAAVIEALVTAGQVFLYAALREVPLRARIFDILLSRLRATVDRPAGVDIVAIWTRERNLQVLLWTLVVGAAVGTQWGGDRWWVVQTAQVVERLEISTREAFKEALKGVAWTDVFFGPMSEGVWEGVVKLVEEQGRDSDGQDSKDGKREVDEVLEENITPMSDVNTVSLPILSKDVESPGARIDFVDNRWKVGNWYV</sequence>
<name>A0A8E2EI79_9PEZI</name>
<dbReference type="Proteomes" id="UP000250266">
    <property type="component" value="Unassembled WGS sequence"/>
</dbReference>
<feature type="compositionally biased region" description="Basic and acidic residues" evidence="1">
    <location>
        <begin position="116"/>
        <end position="127"/>
    </location>
</feature>
<accession>A0A8E2EI79</accession>
<dbReference type="EMBL" id="KV744840">
    <property type="protein sequence ID" value="OCK84309.1"/>
    <property type="molecule type" value="Genomic_DNA"/>
</dbReference>
<organism evidence="2 3">
    <name type="scientific">Lepidopterella palustris CBS 459.81</name>
    <dbReference type="NCBI Taxonomy" id="1314670"/>
    <lineage>
        <taxon>Eukaryota</taxon>
        <taxon>Fungi</taxon>
        <taxon>Dikarya</taxon>
        <taxon>Ascomycota</taxon>
        <taxon>Pezizomycotina</taxon>
        <taxon>Dothideomycetes</taxon>
        <taxon>Pleosporomycetidae</taxon>
        <taxon>Mytilinidiales</taxon>
        <taxon>Argynnaceae</taxon>
        <taxon>Lepidopterella</taxon>
    </lineage>
</organism>
<evidence type="ECO:0000313" key="2">
    <source>
        <dbReference type="EMBL" id="OCK84309.1"/>
    </source>
</evidence>